<keyword evidence="4 7" id="KW-1133">Transmembrane helix</keyword>
<dbReference type="PANTHER" id="PTHR23501">
    <property type="entry name" value="MAJOR FACILITATOR SUPERFAMILY"/>
    <property type="match status" value="1"/>
</dbReference>
<feature type="compositionally biased region" description="Basic and acidic residues" evidence="6">
    <location>
        <begin position="541"/>
        <end position="558"/>
    </location>
</feature>
<feature type="transmembrane region" description="Helical" evidence="7">
    <location>
        <begin position="108"/>
        <end position="126"/>
    </location>
</feature>
<feature type="transmembrane region" description="Helical" evidence="7">
    <location>
        <begin position="374"/>
        <end position="393"/>
    </location>
</feature>
<dbReference type="SUPFAM" id="SSF103473">
    <property type="entry name" value="MFS general substrate transporter"/>
    <property type="match status" value="1"/>
</dbReference>
<feature type="transmembrane region" description="Helical" evidence="7">
    <location>
        <begin position="238"/>
        <end position="259"/>
    </location>
</feature>
<feature type="region of interest" description="Disordered" evidence="6">
    <location>
        <begin position="538"/>
        <end position="558"/>
    </location>
</feature>
<gene>
    <name evidence="9" type="ORF">EKO27_g6489</name>
</gene>
<feature type="transmembrane region" description="Helical" evidence="7">
    <location>
        <begin position="265"/>
        <end position="287"/>
    </location>
</feature>
<evidence type="ECO:0000256" key="3">
    <source>
        <dbReference type="ARBA" id="ARBA00022692"/>
    </source>
</evidence>
<feature type="transmembrane region" description="Helical" evidence="7">
    <location>
        <begin position="79"/>
        <end position="96"/>
    </location>
</feature>
<dbReference type="Pfam" id="PF07690">
    <property type="entry name" value="MFS_1"/>
    <property type="match status" value="1"/>
</dbReference>
<feature type="transmembrane region" description="Helical" evidence="7">
    <location>
        <begin position="405"/>
        <end position="427"/>
    </location>
</feature>
<dbReference type="PANTHER" id="PTHR23501:SF177">
    <property type="entry name" value="MAJOR FACILITATOR SUPERFAMILY (MFS) PROFILE DOMAIN-CONTAINING PROTEIN-RELATED"/>
    <property type="match status" value="1"/>
</dbReference>
<evidence type="ECO:0000313" key="9">
    <source>
        <dbReference type="EMBL" id="RWA08618.1"/>
    </source>
</evidence>
<reference evidence="9 10" key="1">
    <citation type="submission" date="2018-12" db="EMBL/GenBank/DDBJ databases">
        <title>Draft genome sequence of Xylaria grammica IHI A82.</title>
        <authorList>
            <person name="Buettner E."/>
            <person name="Kellner H."/>
        </authorList>
    </citation>
    <scope>NUCLEOTIDE SEQUENCE [LARGE SCALE GENOMIC DNA]</scope>
    <source>
        <strain evidence="9 10">IHI A82</strain>
    </source>
</reference>
<sequence length="558" mass="59633">MATETPPSTTTSDKVDEVLETSPSEESRPSNDIVYPSAWRQAAIVTGLLLGIFLAGLDVSIISTAIPAITNEFNSLSEAGWYGSAFFLAYAAFQSLWGKAYKYFDTKYVFLASMAVFEIGCLIGGVSPNSAALIVGRVIQGGGAAGILLGCYSIPNFISPPERVPAIIGMIGTIFSIASVIGPVIGGVFTSGVGWRWCFYVNLPIGGVPIIFIILFFKTPPQSKMSSKATAKEIALSFDPLGIILFVGALISYVLAATWGGTEKAWNSSTVIGLLIGWIVLTILFVINELWQGERALVVARVMKMRDMWVNCIYLFFFYGPYFAIVYNLPSYFQAISGLSPRDSGIRTIPIIGATSVFSFVASLAIGKYGKYTLFEIVGAAISAIAGGLIYTLDIDTSLDKQVGYQILLGLGIGMVVQIPPIVAGVVNTNADKAVGLAAVLVTQFYSASLTITASSAITNNLLIQKVPIYAPNITSAEVLAIGPYDLEARFSGDTLHGIRRAYIDGLRGAWAFSVALWGVAFLCAFLSKWPGHMNPPVEEAEAKSDGEKERVILPEAA</sequence>
<dbReference type="Gene3D" id="1.20.1250.20">
    <property type="entry name" value="MFS general substrate transporter like domains"/>
    <property type="match status" value="2"/>
</dbReference>
<proteinExistence type="predicted"/>
<feature type="transmembrane region" description="Helical" evidence="7">
    <location>
        <begin position="510"/>
        <end position="527"/>
    </location>
</feature>
<dbReference type="GO" id="GO:0005886">
    <property type="term" value="C:plasma membrane"/>
    <property type="evidence" value="ECO:0007669"/>
    <property type="project" value="TreeGrafter"/>
</dbReference>
<comment type="caution">
    <text evidence="9">The sequence shown here is derived from an EMBL/GenBank/DDBJ whole genome shotgun (WGS) entry which is preliminary data.</text>
</comment>
<comment type="subcellular location">
    <subcellularLocation>
        <location evidence="1">Membrane</location>
        <topology evidence="1">Multi-pass membrane protein</topology>
    </subcellularLocation>
</comment>
<accession>A0A439D2H5</accession>
<protein>
    <recommendedName>
        <fullName evidence="8">Major facilitator superfamily (MFS) profile domain-containing protein</fullName>
    </recommendedName>
</protein>
<dbReference type="InterPro" id="IPR020846">
    <property type="entry name" value="MFS_dom"/>
</dbReference>
<feature type="transmembrane region" description="Helical" evidence="7">
    <location>
        <begin position="164"/>
        <end position="185"/>
    </location>
</feature>
<dbReference type="PRINTS" id="PR01036">
    <property type="entry name" value="TCRTETB"/>
</dbReference>
<keyword evidence="3 7" id="KW-0812">Transmembrane</keyword>
<feature type="transmembrane region" description="Helical" evidence="7">
    <location>
        <begin position="132"/>
        <end position="152"/>
    </location>
</feature>
<dbReference type="GO" id="GO:0022857">
    <property type="term" value="F:transmembrane transporter activity"/>
    <property type="evidence" value="ECO:0007669"/>
    <property type="project" value="InterPro"/>
</dbReference>
<dbReference type="InterPro" id="IPR011701">
    <property type="entry name" value="MFS"/>
</dbReference>
<keyword evidence="2" id="KW-0813">Transport</keyword>
<evidence type="ECO:0000256" key="7">
    <source>
        <dbReference type="SAM" id="Phobius"/>
    </source>
</evidence>
<feature type="transmembrane region" description="Helical" evidence="7">
    <location>
        <begin position="349"/>
        <end position="367"/>
    </location>
</feature>
<feature type="transmembrane region" description="Helical" evidence="7">
    <location>
        <begin position="308"/>
        <end position="329"/>
    </location>
</feature>
<organism evidence="9 10">
    <name type="scientific">Xylaria grammica</name>
    <dbReference type="NCBI Taxonomy" id="363999"/>
    <lineage>
        <taxon>Eukaryota</taxon>
        <taxon>Fungi</taxon>
        <taxon>Dikarya</taxon>
        <taxon>Ascomycota</taxon>
        <taxon>Pezizomycotina</taxon>
        <taxon>Sordariomycetes</taxon>
        <taxon>Xylariomycetidae</taxon>
        <taxon>Xylariales</taxon>
        <taxon>Xylariaceae</taxon>
        <taxon>Xylaria</taxon>
    </lineage>
</organism>
<name>A0A439D2H5_9PEZI</name>
<evidence type="ECO:0000313" key="10">
    <source>
        <dbReference type="Proteomes" id="UP000286045"/>
    </source>
</evidence>
<evidence type="ECO:0000256" key="4">
    <source>
        <dbReference type="ARBA" id="ARBA00022989"/>
    </source>
</evidence>
<evidence type="ECO:0000256" key="5">
    <source>
        <dbReference type="ARBA" id="ARBA00023136"/>
    </source>
</evidence>
<dbReference type="Proteomes" id="UP000286045">
    <property type="component" value="Unassembled WGS sequence"/>
</dbReference>
<evidence type="ECO:0000259" key="8">
    <source>
        <dbReference type="PROSITE" id="PS50850"/>
    </source>
</evidence>
<dbReference type="InterPro" id="IPR036259">
    <property type="entry name" value="MFS_trans_sf"/>
</dbReference>
<keyword evidence="5 7" id="KW-0472">Membrane</keyword>
<evidence type="ECO:0000256" key="1">
    <source>
        <dbReference type="ARBA" id="ARBA00004141"/>
    </source>
</evidence>
<dbReference type="AlphaFoldDB" id="A0A439D2H5"/>
<evidence type="ECO:0000256" key="2">
    <source>
        <dbReference type="ARBA" id="ARBA00022448"/>
    </source>
</evidence>
<feature type="region of interest" description="Disordered" evidence="6">
    <location>
        <begin position="1"/>
        <end position="30"/>
    </location>
</feature>
<keyword evidence="10" id="KW-1185">Reference proteome</keyword>
<feature type="transmembrane region" description="Helical" evidence="7">
    <location>
        <begin position="197"/>
        <end position="217"/>
    </location>
</feature>
<feature type="transmembrane region" description="Helical" evidence="7">
    <location>
        <begin position="42"/>
        <end position="67"/>
    </location>
</feature>
<feature type="compositionally biased region" description="Polar residues" evidence="6">
    <location>
        <begin position="1"/>
        <end position="12"/>
    </location>
</feature>
<evidence type="ECO:0000256" key="6">
    <source>
        <dbReference type="SAM" id="MobiDB-lite"/>
    </source>
</evidence>
<dbReference type="CDD" id="cd17502">
    <property type="entry name" value="MFS_Azr1_MDR_like"/>
    <property type="match status" value="1"/>
</dbReference>
<dbReference type="EMBL" id="RYZI01000191">
    <property type="protein sequence ID" value="RWA08618.1"/>
    <property type="molecule type" value="Genomic_DNA"/>
</dbReference>
<dbReference type="PROSITE" id="PS50850">
    <property type="entry name" value="MFS"/>
    <property type="match status" value="1"/>
</dbReference>
<feature type="domain" description="Major facilitator superfamily (MFS) profile" evidence="8">
    <location>
        <begin position="44"/>
        <end position="558"/>
    </location>
</feature>